<dbReference type="InterPro" id="IPR001878">
    <property type="entry name" value="Znf_CCHC"/>
</dbReference>
<dbReference type="EMBL" id="CADCXV010001283">
    <property type="protein sequence ID" value="CAB0043225.1"/>
    <property type="molecule type" value="Genomic_DNA"/>
</dbReference>
<dbReference type="SUPFAM" id="SSF57756">
    <property type="entry name" value="Retrovirus zinc finger-like domains"/>
    <property type="match status" value="1"/>
</dbReference>
<dbReference type="GO" id="GO:0008270">
    <property type="term" value="F:zinc ion binding"/>
    <property type="evidence" value="ECO:0007669"/>
    <property type="project" value="InterPro"/>
</dbReference>
<feature type="domain" description="CCHC-type" evidence="1">
    <location>
        <begin position="68"/>
        <end position="84"/>
    </location>
</feature>
<organism evidence="2 3">
    <name type="scientific">Trichogramma brassicae</name>
    <dbReference type="NCBI Taxonomy" id="86971"/>
    <lineage>
        <taxon>Eukaryota</taxon>
        <taxon>Metazoa</taxon>
        <taxon>Ecdysozoa</taxon>
        <taxon>Arthropoda</taxon>
        <taxon>Hexapoda</taxon>
        <taxon>Insecta</taxon>
        <taxon>Pterygota</taxon>
        <taxon>Neoptera</taxon>
        <taxon>Endopterygota</taxon>
        <taxon>Hymenoptera</taxon>
        <taxon>Apocrita</taxon>
        <taxon>Proctotrupomorpha</taxon>
        <taxon>Chalcidoidea</taxon>
        <taxon>Trichogrammatidae</taxon>
        <taxon>Trichogramma</taxon>
    </lineage>
</organism>
<dbReference type="InterPro" id="IPR036875">
    <property type="entry name" value="Znf_CCHC_sf"/>
</dbReference>
<evidence type="ECO:0000259" key="1">
    <source>
        <dbReference type="SMART" id="SM00343"/>
    </source>
</evidence>
<dbReference type="Gene3D" id="4.10.60.10">
    <property type="entry name" value="Zinc finger, CCHC-type"/>
    <property type="match status" value="1"/>
</dbReference>
<keyword evidence="3" id="KW-1185">Reference proteome</keyword>
<accession>A0A6H5J0V6</accession>
<dbReference type="AlphaFoldDB" id="A0A6H5J0V6"/>
<gene>
    <name evidence="2" type="ORF">TBRA_LOCUS14813</name>
</gene>
<evidence type="ECO:0000313" key="3">
    <source>
        <dbReference type="Proteomes" id="UP000479190"/>
    </source>
</evidence>
<sequence length="145" mass="15827">MPKVGCMTEAYNHAAQIEQDLNNQRDRREGGQTSVPCVLCDKASHKTECEYFSIIKAKTTETTANEQGCSGCGERTHTISNCREMYISNQTCSRCHEAGHVAAACNAQIAKDTNKPEIQTLVSAAISSVSLTSTTKYFIKMAQPT</sequence>
<proteinExistence type="predicted"/>
<feature type="domain" description="CCHC-type" evidence="1">
    <location>
        <begin position="91"/>
        <end position="107"/>
    </location>
</feature>
<protein>
    <recommendedName>
        <fullName evidence="1">CCHC-type domain-containing protein</fullName>
    </recommendedName>
</protein>
<dbReference type="Proteomes" id="UP000479190">
    <property type="component" value="Unassembled WGS sequence"/>
</dbReference>
<dbReference type="SMART" id="SM00343">
    <property type="entry name" value="ZnF_C2HC"/>
    <property type="match status" value="2"/>
</dbReference>
<evidence type="ECO:0000313" key="2">
    <source>
        <dbReference type="EMBL" id="CAB0043225.1"/>
    </source>
</evidence>
<reference evidence="2 3" key="1">
    <citation type="submission" date="2020-02" db="EMBL/GenBank/DDBJ databases">
        <authorList>
            <person name="Ferguson B K."/>
        </authorList>
    </citation>
    <scope>NUCLEOTIDE SEQUENCE [LARGE SCALE GENOMIC DNA]</scope>
</reference>
<name>A0A6H5J0V6_9HYME</name>
<dbReference type="GO" id="GO:0003676">
    <property type="term" value="F:nucleic acid binding"/>
    <property type="evidence" value="ECO:0007669"/>
    <property type="project" value="InterPro"/>
</dbReference>